<dbReference type="SUPFAM" id="SSF82199">
    <property type="entry name" value="SET domain"/>
    <property type="match status" value="1"/>
</dbReference>
<organism evidence="2">
    <name type="scientific">Candidatus Kentrum sp. MB</name>
    <dbReference type="NCBI Taxonomy" id="2138164"/>
    <lineage>
        <taxon>Bacteria</taxon>
        <taxon>Pseudomonadati</taxon>
        <taxon>Pseudomonadota</taxon>
        <taxon>Gammaproteobacteria</taxon>
        <taxon>Candidatus Kentrum</taxon>
    </lineage>
</organism>
<dbReference type="PROSITE" id="PS50280">
    <property type="entry name" value="SET"/>
    <property type="match status" value="1"/>
</dbReference>
<protein>
    <recommendedName>
        <fullName evidence="1">SET domain-containing protein</fullName>
    </recommendedName>
</protein>
<gene>
    <name evidence="2" type="ORF">BECKMB1821G_GA0114241_102319</name>
    <name evidence="4" type="ORF">BECKMB1821H_GA0114242_10096</name>
    <name evidence="3" type="ORF">BECKMB1821I_GA0114274_10096</name>
</gene>
<dbReference type="SMART" id="SM00317">
    <property type="entry name" value="SET"/>
    <property type="match status" value="1"/>
</dbReference>
<sequence length="135" mass="15298">MLMVRTYIDKSHIAGVGVFAAEFVKKDTVVWKFHPAIDIIFTIEQIEELACLPMSEFIESHAIPIPFDADNYCLALDNANYINHSATPNLIRLNQQPGADMENIMEIAAQDIEKGTELTLDYYTQDHRTKELGII</sequence>
<feature type="domain" description="SET" evidence="1">
    <location>
        <begin position="4"/>
        <end position="123"/>
    </location>
</feature>
<reference evidence="2" key="1">
    <citation type="submission" date="2019-02" db="EMBL/GenBank/DDBJ databases">
        <authorList>
            <person name="Gruber-Vodicka R. H."/>
            <person name="Seah K. B. B."/>
        </authorList>
    </citation>
    <scope>NUCLEOTIDE SEQUENCE</scope>
    <source>
        <strain evidence="2">BECK_BZ197</strain>
        <strain evidence="4">BECK_BZ198</strain>
        <strain evidence="3">BECK_BZ199</strain>
    </source>
</reference>
<evidence type="ECO:0000313" key="2">
    <source>
        <dbReference type="EMBL" id="VFK26821.1"/>
    </source>
</evidence>
<dbReference type="InterPro" id="IPR001214">
    <property type="entry name" value="SET_dom"/>
</dbReference>
<evidence type="ECO:0000259" key="1">
    <source>
        <dbReference type="PROSITE" id="PS50280"/>
    </source>
</evidence>
<dbReference type="Pfam" id="PF00856">
    <property type="entry name" value="SET"/>
    <property type="match status" value="1"/>
</dbReference>
<dbReference type="EMBL" id="CAADGH010000009">
    <property type="protein sequence ID" value="VFK74721.1"/>
    <property type="molecule type" value="Genomic_DNA"/>
</dbReference>
<accession>A0A450XC11</accession>
<evidence type="ECO:0000313" key="4">
    <source>
        <dbReference type="EMBL" id="VFK74721.1"/>
    </source>
</evidence>
<proteinExistence type="predicted"/>
<name>A0A450XC11_9GAMM</name>
<dbReference type="Gene3D" id="2.170.270.10">
    <property type="entry name" value="SET domain"/>
    <property type="match status" value="1"/>
</dbReference>
<dbReference type="EMBL" id="CAADFO010000023">
    <property type="protein sequence ID" value="VFK26821.1"/>
    <property type="molecule type" value="Genomic_DNA"/>
</dbReference>
<dbReference type="EMBL" id="CAADFQ010000009">
    <property type="protein sequence ID" value="VFK29263.1"/>
    <property type="molecule type" value="Genomic_DNA"/>
</dbReference>
<dbReference type="AlphaFoldDB" id="A0A450XC11"/>
<dbReference type="InterPro" id="IPR046341">
    <property type="entry name" value="SET_dom_sf"/>
</dbReference>
<evidence type="ECO:0000313" key="3">
    <source>
        <dbReference type="EMBL" id="VFK29263.1"/>
    </source>
</evidence>